<protein>
    <submittedName>
        <fullName evidence="11">TRAP transporter small permease subunit</fullName>
    </submittedName>
</protein>
<accession>A0A6A7K7V7</accession>
<evidence type="ECO:0000256" key="3">
    <source>
        <dbReference type="ARBA" id="ARBA00022475"/>
    </source>
</evidence>
<sequence length="161" mass="19056">MKILKFIDKEFEEIVLIGIFSIMVVLVFLQVVMRYVFQSSLSWSEELARYMFLWIIWLGASYATKKNAHISLDFVTSRLSLKLQKTVWIIKMAIWIAFTIFLAYISFRLTYMIFERGQMSPALKIPMGYAYASIPVGVTMMLFRIIQNFITEIKERRKNHE</sequence>
<reference evidence="11 12" key="1">
    <citation type="submission" date="2019-10" db="EMBL/GenBank/DDBJ databases">
        <title>Alkalibaculum tamaniensis sp.nov., a new alkaliphilic acetogen, isolated on methoxylated aromatics from a mud volcano.</title>
        <authorList>
            <person name="Khomyakova M.A."/>
            <person name="Merkel A.Y."/>
            <person name="Bonch-Osmolovskaya E.A."/>
            <person name="Slobodkin A.I."/>
        </authorList>
    </citation>
    <scope>NUCLEOTIDE SEQUENCE [LARGE SCALE GENOMIC DNA]</scope>
    <source>
        <strain evidence="11 12">M08DMB</strain>
    </source>
</reference>
<feature type="domain" description="Tripartite ATP-independent periplasmic transporters DctQ component" evidence="10">
    <location>
        <begin position="23"/>
        <end position="154"/>
    </location>
</feature>
<evidence type="ECO:0000256" key="5">
    <source>
        <dbReference type="ARBA" id="ARBA00022692"/>
    </source>
</evidence>
<dbReference type="GO" id="GO:0005886">
    <property type="term" value="C:plasma membrane"/>
    <property type="evidence" value="ECO:0007669"/>
    <property type="project" value="UniProtKB-SubCell"/>
</dbReference>
<feature type="transmembrane region" description="Helical" evidence="9">
    <location>
        <begin position="86"/>
        <end position="107"/>
    </location>
</feature>
<dbReference type="Pfam" id="PF04290">
    <property type="entry name" value="DctQ"/>
    <property type="match status" value="1"/>
</dbReference>
<organism evidence="11 12">
    <name type="scientific">Alkalibaculum sporogenes</name>
    <dbReference type="NCBI Taxonomy" id="2655001"/>
    <lineage>
        <taxon>Bacteria</taxon>
        <taxon>Bacillati</taxon>
        <taxon>Bacillota</taxon>
        <taxon>Clostridia</taxon>
        <taxon>Eubacteriales</taxon>
        <taxon>Eubacteriaceae</taxon>
        <taxon>Alkalibaculum</taxon>
    </lineage>
</organism>
<evidence type="ECO:0000256" key="1">
    <source>
        <dbReference type="ARBA" id="ARBA00004429"/>
    </source>
</evidence>
<dbReference type="RefSeq" id="WP_152803163.1">
    <property type="nucleotide sequence ID" value="NZ_WHNX01000009.1"/>
</dbReference>
<evidence type="ECO:0000256" key="6">
    <source>
        <dbReference type="ARBA" id="ARBA00022989"/>
    </source>
</evidence>
<evidence type="ECO:0000256" key="4">
    <source>
        <dbReference type="ARBA" id="ARBA00022519"/>
    </source>
</evidence>
<evidence type="ECO:0000256" key="7">
    <source>
        <dbReference type="ARBA" id="ARBA00023136"/>
    </source>
</evidence>
<evidence type="ECO:0000256" key="2">
    <source>
        <dbReference type="ARBA" id="ARBA00022448"/>
    </source>
</evidence>
<keyword evidence="12" id="KW-1185">Reference proteome</keyword>
<name>A0A6A7K7V7_9FIRM</name>
<evidence type="ECO:0000259" key="10">
    <source>
        <dbReference type="Pfam" id="PF04290"/>
    </source>
</evidence>
<evidence type="ECO:0000256" key="8">
    <source>
        <dbReference type="ARBA" id="ARBA00038436"/>
    </source>
</evidence>
<comment type="subcellular location">
    <subcellularLocation>
        <location evidence="1">Cell inner membrane</location>
        <topology evidence="1">Multi-pass membrane protein</topology>
    </subcellularLocation>
</comment>
<keyword evidence="2" id="KW-0813">Transport</keyword>
<proteinExistence type="inferred from homology"/>
<dbReference type="GO" id="GO:0022857">
    <property type="term" value="F:transmembrane transporter activity"/>
    <property type="evidence" value="ECO:0007669"/>
    <property type="project" value="TreeGrafter"/>
</dbReference>
<comment type="caution">
    <text evidence="11">The sequence shown here is derived from an EMBL/GenBank/DDBJ whole genome shotgun (WGS) entry which is preliminary data.</text>
</comment>
<feature type="transmembrane region" description="Helical" evidence="9">
    <location>
        <begin position="127"/>
        <end position="146"/>
    </location>
</feature>
<keyword evidence="5 9" id="KW-0812">Transmembrane</keyword>
<feature type="transmembrane region" description="Helical" evidence="9">
    <location>
        <begin position="47"/>
        <end position="65"/>
    </location>
</feature>
<dbReference type="PANTHER" id="PTHR35011:SF2">
    <property type="entry name" value="2,3-DIKETO-L-GULONATE TRAP TRANSPORTER SMALL PERMEASE PROTEIN YIAM"/>
    <property type="match status" value="1"/>
</dbReference>
<dbReference type="EMBL" id="WHNX01000009">
    <property type="protein sequence ID" value="MPW25569.1"/>
    <property type="molecule type" value="Genomic_DNA"/>
</dbReference>
<dbReference type="Proteomes" id="UP000440004">
    <property type="component" value="Unassembled WGS sequence"/>
</dbReference>
<dbReference type="GO" id="GO:0015740">
    <property type="term" value="P:C4-dicarboxylate transport"/>
    <property type="evidence" value="ECO:0007669"/>
    <property type="project" value="TreeGrafter"/>
</dbReference>
<comment type="similarity">
    <text evidence="8">Belongs to the TRAP transporter small permease family.</text>
</comment>
<dbReference type="PANTHER" id="PTHR35011">
    <property type="entry name" value="2,3-DIKETO-L-GULONATE TRAP TRANSPORTER SMALL PERMEASE PROTEIN YIAM"/>
    <property type="match status" value="1"/>
</dbReference>
<dbReference type="InterPro" id="IPR055348">
    <property type="entry name" value="DctQ"/>
</dbReference>
<evidence type="ECO:0000313" key="11">
    <source>
        <dbReference type="EMBL" id="MPW25569.1"/>
    </source>
</evidence>
<evidence type="ECO:0000313" key="12">
    <source>
        <dbReference type="Proteomes" id="UP000440004"/>
    </source>
</evidence>
<keyword evidence="7 9" id="KW-0472">Membrane</keyword>
<feature type="transmembrane region" description="Helical" evidence="9">
    <location>
        <begin position="14"/>
        <end position="35"/>
    </location>
</feature>
<dbReference type="AlphaFoldDB" id="A0A6A7K7V7"/>
<keyword evidence="6 9" id="KW-1133">Transmembrane helix</keyword>
<keyword evidence="3" id="KW-1003">Cell membrane</keyword>
<gene>
    <name evidence="11" type="ORF">GC105_07180</name>
</gene>
<evidence type="ECO:0000256" key="9">
    <source>
        <dbReference type="SAM" id="Phobius"/>
    </source>
</evidence>
<keyword evidence="4" id="KW-0997">Cell inner membrane</keyword>
<dbReference type="InterPro" id="IPR007387">
    <property type="entry name" value="TRAP_DctQ"/>
</dbReference>